<dbReference type="Proteomes" id="UP000238413">
    <property type="component" value="Chromosome"/>
</dbReference>
<evidence type="ECO:0000313" key="3">
    <source>
        <dbReference type="Proteomes" id="UP000238413"/>
    </source>
</evidence>
<evidence type="ECO:0000313" key="2">
    <source>
        <dbReference type="EMBL" id="AVH60778.1"/>
    </source>
</evidence>
<name>A0ABN5ICJ7_9ACTN</name>
<dbReference type="InterPro" id="IPR007037">
    <property type="entry name" value="SIP_rossman_dom"/>
</dbReference>
<dbReference type="SUPFAM" id="SSF63380">
    <property type="entry name" value="Riboflavin synthase domain-like"/>
    <property type="match status" value="1"/>
</dbReference>
<dbReference type="InterPro" id="IPR017938">
    <property type="entry name" value="Riboflavin_synthase-like_b-brl"/>
</dbReference>
<dbReference type="Gene3D" id="2.40.30.10">
    <property type="entry name" value="Translation factors"/>
    <property type="match status" value="1"/>
</dbReference>
<dbReference type="Pfam" id="PF08021">
    <property type="entry name" value="FAD_binding_9"/>
    <property type="match status" value="1"/>
</dbReference>
<dbReference type="CDD" id="cd06193">
    <property type="entry name" value="siderophore_interacting"/>
    <property type="match status" value="1"/>
</dbReference>
<dbReference type="PANTHER" id="PTHR30157:SF0">
    <property type="entry name" value="NADPH-DEPENDENT FERRIC-CHELATE REDUCTASE"/>
    <property type="match status" value="1"/>
</dbReference>
<accession>A0ABN5ICJ7</accession>
<protein>
    <submittedName>
        <fullName evidence="2">Siderophore-interacting protein</fullName>
    </submittedName>
</protein>
<dbReference type="Pfam" id="PF04954">
    <property type="entry name" value="SIP"/>
    <property type="match status" value="1"/>
</dbReference>
<keyword evidence="3" id="KW-1185">Reference proteome</keyword>
<dbReference type="EMBL" id="CP026652">
    <property type="protein sequence ID" value="AVH60778.1"/>
    <property type="molecule type" value="Genomic_DNA"/>
</dbReference>
<dbReference type="InterPro" id="IPR039261">
    <property type="entry name" value="FNR_nucleotide-bd"/>
</dbReference>
<proteinExistence type="predicted"/>
<dbReference type="PANTHER" id="PTHR30157">
    <property type="entry name" value="FERRIC REDUCTASE, NADPH-DEPENDENT"/>
    <property type="match status" value="1"/>
</dbReference>
<dbReference type="Gene3D" id="3.40.50.80">
    <property type="entry name" value="Nucleotide-binding domain of ferredoxin-NADP reductase (FNR) module"/>
    <property type="match status" value="1"/>
</dbReference>
<dbReference type="InterPro" id="IPR013113">
    <property type="entry name" value="SIP_FAD-bd"/>
</dbReference>
<dbReference type="PROSITE" id="PS51384">
    <property type="entry name" value="FAD_FR"/>
    <property type="match status" value="1"/>
</dbReference>
<feature type="domain" description="FAD-binding FR-type" evidence="1">
    <location>
        <begin position="1"/>
        <end position="135"/>
    </location>
</feature>
<dbReference type="InterPro" id="IPR017927">
    <property type="entry name" value="FAD-bd_FR_type"/>
</dbReference>
<dbReference type="InterPro" id="IPR039374">
    <property type="entry name" value="SIP_fam"/>
</dbReference>
<organism evidence="2 3">
    <name type="scientific">Streptomyces dengpaensis</name>
    <dbReference type="NCBI Taxonomy" id="2049881"/>
    <lineage>
        <taxon>Bacteria</taxon>
        <taxon>Bacillati</taxon>
        <taxon>Actinomycetota</taxon>
        <taxon>Actinomycetes</taxon>
        <taxon>Kitasatosporales</taxon>
        <taxon>Streptomycetaceae</taxon>
        <taxon>Streptomyces</taxon>
    </lineage>
</organism>
<dbReference type="RefSeq" id="WP_099505791.1">
    <property type="nucleotide sequence ID" value="NZ_CP026652.1"/>
</dbReference>
<gene>
    <name evidence="2" type="ORF">C4B68_39125</name>
</gene>
<evidence type="ECO:0000259" key="1">
    <source>
        <dbReference type="PROSITE" id="PS51384"/>
    </source>
</evidence>
<sequence>MAELPVSFIQVTDITHVTPRMARVTFDADQIDDSVGHAPDQQVKLCFPRSGQRLPVLPEQGDDATSWYQAFLAIPESERPWMRSFTIRRRRPGTNTVEIDFVLHGDTGPATSWAGSARPGSQLGMVGPSAIYSAPVSLTDSIANSEWLLLAGDETALPAIGTLLEALPEGAHALAFIEVADAAERQNFETVGNTTVNWLYREGTPAGQSDMLIDAVRNAEFLPGRPFAWLAGESGAVRALRRHLVNDRGLDKRSIDFSGYWRFKLTQDDAPTTEDMAEAQERLAEFQAAADGRPE</sequence>
<reference evidence="2 3" key="1">
    <citation type="submission" date="2018-02" db="EMBL/GenBank/DDBJ databases">
        <title>Complete genome sequence of Streptomyces dengpaensis, the producer of angucyclines.</title>
        <authorList>
            <person name="Yumei L."/>
        </authorList>
    </citation>
    <scope>NUCLEOTIDE SEQUENCE [LARGE SCALE GENOMIC DNA]</scope>
    <source>
        <strain evidence="2 3">XZHG99</strain>
    </source>
</reference>